<evidence type="ECO:0000313" key="7">
    <source>
        <dbReference type="Proteomes" id="UP001162131"/>
    </source>
</evidence>
<dbReference type="SMART" id="SM00184">
    <property type="entry name" value="RING"/>
    <property type="match status" value="1"/>
</dbReference>
<dbReference type="InterPro" id="IPR013083">
    <property type="entry name" value="Znf_RING/FYVE/PHD"/>
</dbReference>
<dbReference type="PANTHER" id="PTHR45931:SF3">
    <property type="entry name" value="RING ZINC FINGER-CONTAINING PROTEIN"/>
    <property type="match status" value="1"/>
</dbReference>
<dbReference type="GO" id="GO:0061630">
    <property type="term" value="F:ubiquitin protein ligase activity"/>
    <property type="evidence" value="ECO:0007669"/>
    <property type="project" value="TreeGrafter"/>
</dbReference>
<dbReference type="GO" id="GO:0005634">
    <property type="term" value="C:nucleus"/>
    <property type="evidence" value="ECO:0007669"/>
    <property type="project" value="TreeGrafter"/>
</dbReference>
<feature type="domain" description="RING-type" evidence="5">
    <location>
        <begin position="97"/>
        <end position="138"/>
    </location>
</feature>
<protein>
    <recommendedName>
        <fullName evidence="5">RING-type domain-containing protein</fullName>
    </recommendedName>
</protein>
<dbReference type="Gene3D" id="3.30.40.10">
    <property type="entry name" value="Zinc/RING finger domain, C3HC4 (zinc finger)"/>
    <property type="match status" value="1"/>
</dbReference>
<evidence type="ECO:0000313" key="6">
    <source>
        <dbReference type="EMBL" id="CAG9330293.1"/>
    </source>
</evidence>
<dbReference type="SUPFAM" id="SSF57850">
    <property type="entry name" value="RING/U-box"/>
    <property type="match status" value="1"/>
</dbReference>
<dbReference type="InterPro" id="IPR001841">
    <property type="entry name" value="Znf_RING"/>
</dbReference>
<dbReference type="Proteomes" id="UP001162131">
    <property type="component" value="Unassembled WGS sequence"/>
</dbReference>
<dbReference type="PROSITE" id="PS50089">
    <property type="entry name" value="ZF_RING_2"/>
    <property type="match status" value="1"/>
</dbReference>
<reference evidence="6" key="1">
    <citation type="submission" date="2021-09" db="EMBL/GenBank/DDBJ databases">
        <authorList>
            <consortium name="AG Swart"/>
            <person name="Singh M."/>
            <person name="Singh A."/>
            <person name="Seah K."/>
            <person name="Emmerich C."/>
        </authorList>
    </citation>
    <scope>NUCLEOTIDE SEQUENCE</scope>
    <source>
        <strain evidence="6">ATCC30299</strain>
    </source>
</reference>
<keyword evidence="7" id="KW-1185">Reference proteome</keyword>
<name>A0AAU9K095_9CILI</name>
<dbReference type="CDD" id="cd16454">
    <property type="entry name" value="RING-H2_PA-TM-RING"/>
    <property type="match status" value="1"/>
</dbReference>
<evidence type="ECO:0000256" key="3">
    <source>
        <dbReference type="ARBA" id="ARBA00022833"/>
    </source>
</evidence>
<dbReference type="PANTHER" id="PTHR45931">
    <property type="entry name" value="SI:CH211-59O9.10"/>
    <property type="match status" value="1"/>
</dbReference>
<evidence type="ECO:0000259" key="5">
    <source>
        <dbReference type="PROSITE" id="PS50089"/>
    </source>
</evidence>
<dbReference type="EMBL" id="CAJZBQ010000051">
    <property type="protein sequence ID" value="CAG9330293.1"/>
    <property type="molecule type" value="Genomic_DNA"/>
</dbReference>
<accession>A0AAU9K095</accession>
<evidence type="ECO:0000256" key="2">
    <source>
        <dbReference type="ARBA" id="ARBA00022771"/>
    </source>
</evidence>
<dbReference type="GO" id="GO:0008270">
    <property type="term" value="F:zinc ion binding"/>
    <property type="evidence" value="ECO:0007669"/>
    <property type="project" value="UniProtKB-KW"/>
</dbReference>
<dbReference type="AlphaFoldDB" id="A0AAU9K095"/>
<dbReference type="Pfam" id="PF13639">
    <property type="entry name" value="zf-RING_2"/>
    <property type="match status" value="1"/>
</dbReference>
<comment type="caution">
    <text evidence="6">The sequence shown here is derived from an EMBL/GenBank/DDBJ whole genome shotgun (WGS) entry which is preliminary data.</text>
</comment>
<proteinExistence type="predicted"/>
<gene>
    <name evidence="6" type="ORF">BSTOLATCC_MIC50892</name>
</gene>
<evidence type="ECO:0000256" key="4">
    <source>
        <dbReference type="PROSITE-ProRule" id="PRU00175"/>
    </source>
</evidence>
<keyword evidence="1" id="KW-0479">Metal-binding</keyword>
<keyword evidence="2 4" id="KW-0863">Zinc-finger</keyword>
<sequence length="143" mass="17130">MSQPNILNAILSRANNQNEFQLSCPQRYIPDQNETYESKVKMYLRFHEDFERNEKWPSGISTHRINSFTQHRAREFEYEIEDSSPTYLLLRKSRITCPICMIDIKREEMVRTLTCGHVYHKACIDIWLKQNARCPIDRKSMLE</sequence>
<organism evidence="6 7">
    <name type="scientific">Blepharisma stoltei</name>
    <dbReference type="NCBI Taxonomy" id="1481888"/>
    <lineage>
        <taxon>Eukaryota</taxon>
        <taxon>Sar</taxon>
        <taxon>Alveolata</taxon>
        <taxon>Ciliophora</taxon>
        <taxon>Postciliodesmatophora</taxon>
        <taxon>Heterotrichea</taxon>
        <taxon>Heterotrichida</taxon>
        <taxon>Blepharismidae</taxon>
        <taxon>Blepharisma</taxon>
    </lineage>
</organism>
<keyword evidence="3" id="KW-0862">Zinc</keyword>
<evidence type="ECO:0000256" key="1">
    <source>
        <dbReference type="ARBA" id="ARBA00022723"/>
    </source>
</evidence>
<dbReference type="GO" id="GO:0006511">
    <property type="term" value="P:ubiquitin-dependent protein catabolic process"/>
    <property type="evidence" value="ECO:0007669"/>
    <property type="project" value="TreeGrafter"/>
</dbReference>
<dbReference type="InterPro" id="IPR051834">
    <property type="entry name" value="RING_finger_E3_ligase"/>
</dbReference>